<feature type="region of interest" description="Disordered" evidence="3">
    <location>
        <begin position="279"/>
        <end position="317"/>
    </location>
</feature>
<dbReference type="EMBL" id="JAIMJC010000001">
    <property type="protein sequence ID" value="KAH0531755.1"/>
    <property type="molecule type" value="Genomic_DNA"/>
</dbReference>
<proteinExistence type="predicted"/>
<dbReference type="CDD" id="cd00067">
    <property type="entry name" value="GAL4"/>
    <property type="match status" value="1"/>
</dbReference>
<organism evidence="5 6">
    <name type="scientific">Trichoderma semiorbis</name>
    <dbReference type="NCBI Taxonomy" id="1491008"/>
    <lineage>
        <taxon>Eukaryota</taxon>
        <taxon>Fungi</taxon>
        <taxon>Dikarya</taxon>
        <taxon>Ascomycota</taxon>
        <taxon>Pezizomycotina</taxon>
        <taxon>Sordariomycetes</taxon>
        <taxon>Hypocreomycetidae</taxon>
        <taxon>Hypocreales</taxon>
        <taxon>Hypocreaceae</taxon>
        <taxon>Trichoderma</taxon>
    </lineage>
</organism>
<comment type="subcellular location">
    <subcellularLocation>
        <location evidence="1">Nucleus</location>
    </subcellularLocation>
</comment>
<evidence type="ECO:0000313" key="5">
    <source>
        <dbReference type="EMBL" id="KAH0531755.1"/>
    </source>
</evidence>
<dbReference type="InterPro" id="IPR021858">
    <property type="entry name" value="Fun_TF"/>
</dbReference>
<comment type="caution">
    <text evidence="5">The sequence shown here is derived from an EMBL/GenBank/DDBJ whole genome shotgun (WGS) entry which is preliminary data.</text>
</comment>
<dbReference type="InterPro" id="IPR001138">
    <property type="entry name" value="Zn2Cys6_DnaBD"/>
</dbReference>
<feature type="compositionally biased region" description="Acidic residues" evidence="3">
    <location>
        <begin position="99"/>
        <end position="115"/>
    </location>
</feature>
<feature type="compositionally biased region" description="Acidic residues" evidence="3">
    <location>
        <begin position="279"/>
        <end position="293"/>
    </location>
</feature>
<dbReference type="Pfam" id="PF00172">
    <property type="entry name" value="Zn_clus"/>
    <property type="match status" value="1"/>
</dbReference>
<evidence type="ECO:0000256" key="3">
    <source>
        <dbReference type="SAM" id="MobiDB-lite"/>
    </source>
</evidence>
<keyword evidence="2" id="KW-0539">Nucleus</keyword>
<protein>
    <recommendedName>
        <fullName evidence="4">Zn(2)-C6 fungal-type domain-containing protein</fullName>
    </recommendedName>
</protein>
<dbReference type="GO" id="GO:0000976">
    <property type="term" value="F:transcription cis-regulatory region binding"/>
    <property type="evidence" value="ECO:0007669"/>
    <property type="project" value="TreeGrafter"/>
</dbReference>
<dbReference type="GO" id="GO:0000981">
    <property type="term" value="F:DNA-binding transcription factor activity, RNA polymerase II-specific"/>
    <property type="evidence" value="ECO:0007669"/>
    <property type="project" value="InterPro"/>
</dbReference>
<dbReference type="Proteomes" id="UP000826573">
    <property type="component" value="Unassembled WGS sequence"/>
</dbReference>
<evidence type="ECO:0000313" key="6">
    <source>
        <dbReference type="Proteomes" id="UP000826573"/>
    </source>
</evidence>
<sequence>MSSMGEPVMERGIAIPRIVRDNGFCLTCRRAGKQCDSTLPICRTCQEDGLECIQPISAYPRAQSKPAKRQRDSSESPEERPRARLRPASVAPAAVEPAVEPESEPESELESEAETEILTPSASEPQSEAEAETEILAPSVPEPQSETETEILTPSTPQPQSEAETEISTPSTPQPQSEADTEILTSSAPKPQYESVRQTWPQPQPQPQQQENEGDENSTSGPQWSVFLNAITREIDQAQQSLLRQTQGHLRFSMVLDPHNDDPDHDYAVYYDYLYDLDSEYGSDSDSEDEDDDVGRPDEDGSQSSAPSASETGAPTPPTVIVYQIRDTWTGAGPPPLVAYLHDFIDYMSVSHLSRAPSDSLPLSLLPASEQTTAETLRYYVLRPLSRGTRPLPDINPTNPKVVDLAYSNPLALQLIIAERANHREVSSARLPSGQIAEEFYRAAIGAFAPKIRSFLNGNEEDMLPLTMGSLILALMEKARLDRRGRAPDYPAAAGRILIMLTTLPHEEVCDNLPDILVEYYMHTAMFACLAADITTAETIPFVSSAFQDAVDRLAARNYNGTLCGTWLPIMVSIHNIFTLGMSMRPYVNGPLGIPRPGPSTGYLSDHFVTFGRIQEKLFNFAPALDQFSADFEAAVVWRNAAMLYLWSLLEWPHTYKPAGPYSEMIHNSFHDAIRRLGQIDREHEVNKTISWPLLVVGCFATEKNHQEYIGSRLLDISARFKVGNALETYFILKHVWTLPAVWRSPWLLRGSIRETKSWGTHEPNRFL</sequence>
<feature type="compositionally biased region" description="Low complexity" evidence="3">
    <location>
        <begin position="86"/>
        <end position="98"/>
    </location>
</feature>
<keyword evidence="6" id="KW-1185">Reference proteome</keyword>
<dbReference type="InterPro" id="IPR036864">
    <property type="entry name" value="Zn2-C6_fun-type_DNA-bd_sf"/>
</dbReference>
<dbReference type="GO" id="GO:0008270">
    <property type="term" value="F:zinc ion binding"/>
    <property type="evidence" value="ECO:0007669"/>
    <property type="project" value="InterPro"/>
</dbReference>
<evidence type="ECO:0000256" key="1">
    <source>
        <dbReference type="ARBA" id="ARBA00004123"/>
    </source>
</evidence>
<accession>A0A9P8KUF1</accession>
<dbReference type="Pfam" id="PF11951">
    <property type="entry name" value="Fungal_trans_2"/>
    <property type="match status" value="1"/>
</dbReference>
<evidence type="ECO:0000259" key="4">
    <source>
        <dbReference type="PROSITE" id="PS50048"/>
    </source>
</evidence>
<feature type="compositionally biased region" description="Basic and acidic residues" evidence="3">
    <location>
        <begin position="69"/>
        <end position="82"/>
    </location>
</feature>
<feature type="compositionally biased region" description="Polar residues" evidence="3">
    <location>
        <begin position="302"/>
        <end position="313"/>
    </location>
</feature>
<dbReference type="SUPFAM" id="SSF57701">
    <property type="entry name" value="Zn2/Cys6 DNA-binding domain"/>
    <property type="match status" value="1"/>
</dbReference>
<name>A0A9P8KUF1_9HYPO</name>
<dbReference type="AlphaFoldDB" id="A0A9P8KUF1"/>
<gene>
    <name evidence="5" type="ORF">TsFJ059_000546</name>
</gene>
<dbReference type="PANTHER" id="PTHR37534">
    <property type="entry name" value="TRANSCRIPTIONAL ACTIVATOR PROTEIN UGA3"/>
    <property type="match status" value="1"/>
</dbReference>
<dbReference type="PROSITE" id="PS50048">
    <property type="entry name" value="ZN2_CY6_FUNGAL_2"/>
    <property type="match status" value="1"/>
</dbReference>
<dbReference type="GO" id="GO:0045944">
    <property type="term" value="P:positive regulation of transcription by RNA polymerase II"/>
    <property type="evidence" value="ECO:0007669"/>
    <property type="project" value="TreeGrafter"/>
</dbReference>
<dbReference type="GO" id="GO:0005634">
    <property type="term" value="C:nucleus"/>
    <property type="evidence" value="ECO:0007669"/>
    <property type="project" value="UniProtKB-SubCell"/>
</dbReference>
<dbReference type="PANTHER" id="PTHR37534:SF43">
    <property type="entry name" value="FINGER DOMAIN PROTEIN, PUTATIVE (AFU_ORTHOLOGUE AFUA_1G01850)-RELATED"/>
    <property type="match status" value="1"/>
</dbReference>
<evidence type="ECO:0000256" key="2">
    <source>
        <dbReference type="ARBA" id="ARBA00023242"/>
    </source>
</evidence>
<feature type="compositionally biased region" description="Polar residues" evidence="3">
    <location>
        <begin position="142"/>
        <end position="200"/>
    </location>
</feature>
<feature type="region of interest" description="Disordered" evidence="3">
    <location>
        <begin position="59"/>
        <end position="226"/>
    </location>
</feature>
<reference evidence="5 6" key="1">
    <citation type="submission" date="2021-08" db="EMBL/GenBank/DDBJ databases">
        <title>The highly contiguous genome resource for Trichoderma semiorbis FJ059, a fungal antagonistic to plant pathogens.</title>
        <authorList>
            <person name="Liu T."/>
        </authorList>
    </citation>
    <scope>NUCLEOTIDE SEQUENCE [LARGE SCALE GENOMIC DNA]</scope>
    <source>
        <strain evidence="5 6">FJ059</strain>
    </source>
</reference>
<feature type="domain" description="Zn(2)-C6 fungal-type" evidence="4">
    <location>
        <begin position="25"/>
        <end position="54"/>
    </location>
</feature>